<feature type="compositionally biased region" description="Polar residues" evidence="1">
    <location>
        <begin position="1"/>
        <end position="14"/>
    </location>
</feature>
<reference evidence="2" key="1">
    <citation type="submission" date="2023-06" db="EMBL/GenBank/DDBJ databases">
        <title>Genomic analysis of the entomopathogenic nematode Steinernema hermaphroditum.</title>
        <authorList>
            <person name="Schwarz E.M."/>
            <person name="Heppert J.K."/>
            <person name="Baniya A."/>
            <person name="Schwartz H.T."/>
            <person name="Tan C.-H."/>
            <person name="Antoshechkin I."/>
            <person name="Sternberg P.W."/>
            <person name="Goodrich-Blair H."/>
            <person name="Dillman A.R."/>
        </authorList>
    </citation>
    <scope>NUCLEOTIDE SEQUENCE</scope>
    <source>
        <strain evidence="2">PS9179</strain>
        <tissue evidence="2">Whole animal</tissue>
    </source>
</reference>
<evidence type="ECO:0000313" key="3">
    <source>
        <dbReference type="Proteomes" id="UP001175271"/>
    </source>
</evidence>
<dbReference type="Gene3D" id="1.25.40.10">
    <property type="entry name" value="Tetratricopeptide repeat domain"/>
    <property type="match status" value="1"/>
</dbReference>
<dbReference type="PANTHER" id="PTHR31859:SF9">
    <property type="entry name" value="TETRATRICOPEPTIDE REPEAT PROTEIN 39B"/>
    <property type="match status" value="1"/>
</dbReference>
<dbReference type="Proteomes" id="UP001175271">
    <property type="component" value="Unassembled WGS sequence"/>
</dbReference>
<evidence type="ECO:0000313" key="2">
    <source>
        <dbReference type="EMBL" id="KAK0395501.1"/>
    </source>
</evidence>
<accession>A0AA39GYL2</accession>
<evidence type="ECO:0000256" key="1">
    <source>
        <dbReference type="SAM" id="MobiDB-lite"/>
    </source>
</evidence>
<dbReference type="Pfam" id="PF10300">
    <property type="entry name" value="Iml2-TPR_39"/>
    <property type="match status" value="1"/>
</dbReference>
<comment type="caution">
    <text evidence="2">The sequence shown here is derived from an EMBL/GenBank/DDBJ whole genome shotgun (WGS) entry which is preliminary data.</text>
</comment>
<protein>
    <recommendedName>
        <fullName evidence="4">Tetratricopeptide repeat protein 39B</fullName>
    </recommendedName>
</protein>
<dbReference type="SMART" id="SM00028">
    <property type="entry name" value="TPR"/>
    <property type="match status" value="3"/>
</dbReference>
<name>A0AA39GYL2_9BILA</name>
<dbReference type="InterPro" id="IPR011990">
    <property type="entry name" value="TPR-like_helical_dom_sf"/>
</dbReference>
<sequence>MNPSSAVNGRQNGVSGMHEDSDDIDEFVDASDKIQYESSLSLLDTIAETQITLNLFLNNKFQMAEDRMCGLADKSMYHALGYSSIKFIRAMMTCERQDLEKASEVCKNASNVISKFRAKFSIADSIYRIGGQERALTETEMHAELCYAETLLARAILTFFSDESLTSFVRGAFRIRNCYQSYKECQRLLNCQSWEGKDEAVKAQFESGTRMGVGTFNLLLSTLPSRILRLLEVVGFSGDKGVGMMELHGSLALNGTLRNPMCRLALLLWHLIASFLVGVGEPDIPLCRQILEPLLQNYPQGSIILFLKARLFVVSGEIDNAIHYFNRSIDAQSDYRQFHHICFWELLFAHSYLQDWKRAANNAKKLLDESRWSRCVYTYLLAIMINADETAPNRLDTCRILLDKIPSIRLRIAGKSIPVEKFCERKAKRFKATGSLLFAHYEFMYFWNGFSILKSNMLLVENILKDIEEQWSRVNSDDKDDESLYLLLKAVCLRTLNRYDDCEKCLLKLVDNESHLTDHFYLIPNAIFELAQLQSDLNRCEDAEALLHRARSYKGYSLETKLHFRIHSAMESLGTRTPMPQ</sequence>
<proteinExistence type="predicted"/>
<gene>
    <name evidence="2" type="ORF">QR680_001311</name>
</gene>
<dbReference type="InterPro" id="IPR019734">
    <property type="entry name" value="TPR_rpt"/>
</dbReference>
<dbReference type="InterPro" id="IPR019412">
    <property type="entry name" value="IML2/TPR_39"/>
</dbReference>
<keyword evidence="3" id="KW-1185">Reference proteome</keyword>
<dbReference type="PANTHER" id="PTHR31859">
    <property type="entry name" value="TETRATRICOPEPTIDE REPEAT PROTEIN 39 FAMILY MEMBER"/>
    <property type="match status" value="1"/>
</dbReference>
<organism evidence="2 3">
    <name type="scientific">Steinernema hermaphroditum</name>
    <dbReference type="NCBI Taxonomy" id="289476"/>
    <lineage>
        <taxon>Eukaryota</taxon>
        <taxon>Metazoa</taxon>
        <taxon>Ecdysozoa</taxon>
        <taxon>Nematoda</taxon>
        <taxon>Chromadorea</taxon>
        <taxon>Rhabditida</taxon>
        <taxon>Tylenchina</taxon>
        <taxon>Panagrolaimomorpha</taxon>
        <taxon>Strongyloidoidea</taxon>
        <taxon>Steinernematidae</taxon>
        <taxon>Steinernema</taxon>
    </lineage>
</organism>
<feature type="region of interest" description="Disordered" evidence="1">
    <location>
        <begin position="1"/>
        <end position="21"/>
    </location>
</feature>
<dbReference type="AlphaFoldDB" id="A0AA39GYL2"/>
<evidence type="ECO:0008006" key="4">
    <source>
        <dbReference type="Google" id="ProtNLM"/>
    </source>
</evidence>
<dbReference type="EMBL" id="JAUCMV010000005">
    <property type="protein sequence ID" value="KAK0395501.1"/>
    <property type="molecule type" value="Genomic_DNA"/>
</dbReference>
<dbReference type="SUPFAM" id="SSF48452">
    <property type="entry name" value="TPR-like"/>
    <property type="match status" value="1"/>
</dbReference>